<dbReference type="Gene3D" id="4.10.430.10">
    <property type="entry name" value="Histone-like protein H-NS, C-terminal domain"/>
    <property type="match status" value="1"/>
</dbReference>
<dbReference type="Proteomes" id="UP000000248">
    <property type="component" value="Chromosome"/>
</dbReference>
<name>A5EX59_DICNV</name>
<evidence type="ECO:0000313" key="4">
    <source>
        <dbReference type="Proteomes" id="UP000000248"/>
    </source>
</evidence>
<protein>
    <recommendedName>
        <fullName evidence="2">DNA-binding protein H-NS-like C-terminal domain-containing protein</fullName>
    </recommendedName>
</protein>
<dbReference type="Pfam" id="PF00816">
    <property type="entry name" value="Histone_HNS"/>
    <property type="match status" value="1"/>
</dbReference>
<dbReference type="AlphaFoldDB" id="A5EX59"/>
<gene>
    <name evidence="3" type="ordered locus">DNO_1300</name>
</gene>
<dbReference type="eggNOG" id="COG2916">
    <property type="taxonomic scope" value="Bacteria"/>
</dbReference>
<dbReference type="EMBL" id="CP000513">
    <property type="protein sequence ID" value="ABQ13559.1"/>
    <property type="molecule type" value="Genomic_DNA"/>
</dbReference>
<dbReference type="RefSeq" id="WP_012031590.1">
    <property type="nucleotide sequence ID" value="NC_009446.1"/>
</dbReference>
<feature type="domain" description="DNA-binding protein H-NS-like C-terminal" evidence="2">
    <location>
        <begin position="55"/>
        <end position="100"/>
    </location>
</feature>
<dbReference type="SUPFAM" id="SSF81273">
    <property type="entry name" value="H-NS histone-like proteins"/>
    <property type="match status" value="1"/>
</dbReference>
<keyword evidence="4" id="KW-1185">Reference proteome</keyword>
<reference evidence="3 4" key="1">
    <citation type="journal article" date="2007" name="Nat. Biotechnol.">
        <title>Genome sequence and identification of candidate vaccine antigens from the animal pathogen Dichelobacter nodosus.</title>
        <authorList>
            <person name="Myers G.S."/>
            <person name="Parker D."/>
            <person name="Al-Hasani K."/>
            <person name="Kennan R.M."/>
            <person name="Seemann T."/>
            <person name="Ren Q."/>
            <person name="Badger J.H."/>
            <person name="Selengut J.D."/>
            <person name="Deboy R.T."/>
            <person name="Tettelin H."/>
            <person name="Boyce J.D."/>
            <person name="McCarl V.P."/>
            <person name="Han X."/>
            <person name="Nelson W.C."/>
            <person name="Madupu R."/>
            <person name="Mohamoud Y."/>
            <person name="Holley T."/>
            <person name="Fedorova N."/>
            <person name="Khouri H."/>
            <person name="Bottomley S.P."/>
            <person name="Whittington R.J."/>
            <person name="Adler B."/>
            <person name="Songer J.G."/>
            <person name="Rood J.I."/>
            <person name="Paulsen I.T."/>
        </authorList>
    </citation>
    <scope>NUCLEOTIDE SEQUENCE [LARGE SCALE GENOMIC DNA]</scope>
    <source>
        <strain evidence="3 4">VCS1703A</strain>
    </source>
</reference>
<evidence type="ECO:0000313" key="3">
    <source>
        <dbReference type="EMBL" id="ABQ13559.1"/>
    </source>
</evidence>
<evidence type="ECO:0000259" key="2">
    <source>
        <dbReference type="SMART" id="SM00528"/>
    </source>
</evidence>
<feature type="region of interest" description="Disordered" evidence="1">
    <location>
        <begin position="48"/>
        <end position="79"/>
    </location>
</feature>
<dbReference type="SMART" id="SM00528">
    <property type="entry name" value="HNS"/>
    <property type="match status" value="1"/>
</dbReference>
<dbReference type="OrthoDB" id="5297879at2"/>
<organism evidence="3 4">
    <name type="scientific">Dichelobacter nodosus (strain VCS1703A)</name>
    <dbReference type="NCBI Taxonomy" id="246195"/>
    <lineage>
        <taxon>Bacteria</taxon>
        <taxon>Pseudomonadati</taxon>
        <taxon>Pseudomonadota</taxon>
        <taxon>Gammaproteobacteria</taxon>
        <taxon>Cardiobacteriales</taxon>
        <taxon>Cardiobacteriaceae</taxon>
        <taxon>Dichelobacter</taxon>
    </lineage>
</organism>
<proteinExistence type="predicted"/>
<dbReference type="GO" id="GO:0003677">
    <property type="term" value="F:DNA binding"/>
    <property type="evidence" value="ECO:0007669"/>
    <property type="project" value="InterPro"/>
</dbReference>
<dbReference type="KEGG" id="dno:DNO_1300"/>
<dbReference type="STRING" id="246195.DNO_1300"/>
<sequence>MEKLFDYIDALSNDDFETLINYIDKERKKRAREIIAEAQRQASRFAQDIAPTVSRKTASKRPPKFANPDNPEQTWSGMGRQPDWYKAYIDKGGNEKNMLIK</sequence>
<dbReference type="HOGENOM" id="CLU_117503_1_2_6"/>
<evidence type="ECO:0000256" key="1">
    <source>
        <dbReference type="SAM" id="MobiDB-lite"/>
    </source>
</evidence>
<accession>A5EX59</accession>
<dbReference type="InterPro" id="IPR037150">
    <property type="entry name" value="H-NS_C_dom_sf"/>
</dbReference>
<dbReference type="InterPro" id="IPR027444">
    <property type="entry name" value="H-NS_C_dom"/>
</dbReference>